<name>A0A1H9Y362_THASX</name>
<dbReference type="AlphaFoldDB" id="A0A1H9Y362"/>
<proteinExistence type="predicted"/>
<organism evidence="1 2">
    <name type="scientific">Thalassotalea agarivorans</name>
    <name type="common">Thalassomonas agarivorans</name>
    <dbReference type="NCBI Taxonomy" id="349064"/>
    <lineage>
        <taxon>Bacteria</taxon>
        <taxon>Pseudomonadati</taxon>
        <taxon>Pseudomonadota</taxon>
        <taxon>Gammaproteobacteria</taxon>
        <taxon>Alteromonadales</taxon>
        <taxon>Colwelliaceae</taxon>
        <taxon>Thalassotalea</taxon>
    </lineage>
</organism>
<dbReference type="OrthoDB" id="6399419at2"/>
<keyword evidence="2" id="KW-1185">Reference proteome</keyword>
<reference evidence="1 2" key="1">
    <citation type="submission" date="2016-10" db="EMBL/GenBank/DDBJ databases">
        <authorList>
            <person name="de Groot N.N."/>
        </authorList>
    </citation>
    <scope>NUCLEOTIDE SEQUENCE [LARGE SCALE GENOMIC DNA]</scope>
    <source>
        <strain evidence="1 2">DSM 19706</strain>
    </source>
</reference>
<dbReference type="EMBL" id="FOHK01000001">
    <property type="protein sequence ID" value="SES63147.1"/>
    <property type="molecule type" value="Genomic_DNA"/>
</dbReference>
<gene>
    <name evidence="1" type="ORF">SAMN05660429_00047</name>
</gene>
<sequence length="179" mass="21354">MFSKEQLGEINKDKHLYAVKDLPIITIYDDNWFVRNDYDVLTHGQRKYLIHFFERWGFSLASGSKMVRDEYEVILPKPSRLLAHSSFIDAYIAPNQHRIYCVTPTMFAESLFRHYLHEDFDNALVHIKLLIDKCPYNIEWLRDISVYSPIEEITIRSFFPLMAYQKQVVEAKFKRKKAL</sequence>
<dbReference type="RefSeq" id="WP_093326672.1">
    <property type="nucleotide sequence ID" value="NZ_AP027363.1"/>
</dbReference>
<dbReference type="Proteomes" id="UP000199308">
    <property type="component" value="Unassembled WGS sequence"/>
</dbReference>
<dbReference type="STRING" id="349064.SAMN05660429_00047"/>
<evidence type="ECO:0000313" key="1">
    <source>
        <dbReference type="EMBL" id="SES63147.1"/>
    </source>
</evidence>
<accession>A0A1H9Y362</accession>
<protein>
    <submittedName>
        <fullName evidence="1">Uncharacterized protein</fullName>
    </submittedName>
</protein>
<evidence type="ECO:0000313" key="2">
    <source>
        <dbReference type="Proteomes" id="UP000199308"/>
    </source>
</evidence>